<dbReference type="EMBL" id="KC513609">
    <property type="protein sequence ID" value="AGE95645.1"/>
    <property type="molecule type" value="Genomic_DNA"/>
</dbReference>
<evidence type="ECO:0000256" key="3">
    <source>
        <dbReference type="ARBA" id="ARBA00022670"/>
    </source>
</evidence>
<dbReference type="InterPro" id="IPR050626">
    <property type="entry name" value="Peptidase_M16"/>
</dbReference>
<dbReference type="FunFam" id="3.30.830.10:FF:000012">
    <property type="entry name" value="Protease 3"/>
    <property type="match status" value="1"/>
</dbReference>
<dbReference type="VEuPathDB" id="MicrosporidiaDB:AEWQ_060670"/>
<keyword evidence="4" id="KW-0479">Metal-binding</keyword>
<gene>
    <name evidence="14" type="ORF">ECU06_0750</name>
</gene>
<feature type="domain" description="Peptidase M16 N-terminal" evidence="10">
    <location>
        <begin position="39"/>
        <end position="154"/>
    </location>
</feature>
<evidence type="ECO:0000259" key="10">
    <source>
        <dbReference type="Pfam" id="PF00675"/>
    </source>
</evidence>
<feature type="coiled-coil region" evidence="9">
    <location>
        <begin position="778"/>
        <end position="805"/>
    </location>
</feature>
<keyword evidence="5" id="KW-0378">Hydrolase</keyword>
<sequence length="882" mass="102670">MNALITIARCLESIRMVHKNLTDTTRYEYVEIPNGMRALIMSDPGLDKCSCAVSVRVGSFDDPADAQGLAHFLEHMLFMGTEKYPVEDGLSYFLSKNNGGYNATTYGEATVYYFDVRPEAFEEAVDMFADFFKSPLLKRDSVEREVSAVNSEFCNGLNNDGWRTWRMMKKCCKKEQALSKFSTGNYDTLRRDGIWEEMKEFWSRKYSSDKMCVVIYGNKSPGELKELLGKFEGVPKGHGEDSCDKKDRKCRLDEGWSVFDEEYTNRWIRIQPIADTRSIMVMMTVESGYKMFKNNPYEYVLNMILRNDSKGFACKVKDMGLVLEVEGDLCDYTDYSVMIITMHLSAAGNKRPKEAVLELVKYLKTMPVCLDEYAELQKRSRYLFKYDEKDDPMYQTKRVAVNMQFYPVENVLDHEHCFERFDGDEIRGVVLLMADFSRWVVFHIAKDAGTFDMREEIYGVRYGVGDRIFEAEDIDAENSGVVEWKEGEMIRTEIPSDILTKELPGGKISYLFNDSYKVPKVFAGYLIRTENSSSDVVNMMFLARNAKDQFFKRYDGSLYKTGVEIDVRVESRGVEIRIECFNHMSVEVSRMFFDILFGEPDGSRRHLIKEEIWNELEVKRTSNPYKRCRDGMKWMKVPGHLMAEEAMERLDSVDTKSRLSRKFFLEMFVVGNIEYSDAEKMFRHVLTKQEEIHSCGRNELLDGRYRCDINTCDERNNACALSYYCGRYGNHKDVAVAHLVHHSCKAMFFDQLRTKEELGYVVISNVTYIDDEQYITFVVQSEKDVEFLEKRIRRFVEELEGYFKEMSLEDFEKFKSGVISSFRERKKNFVLYSTEIWDKCLRGVVDQEHDEKVVEAVKEISKENLSVGKILGQVYVSRVFAH</sequence>
<dbReference type="Pfam" id="PF16187">
    <property type="entry name" value="Peptidase_M16_M"/>
    <property type="match status" value="1"/>
</dbReference>
<dbReference type="VEuPathDB" id="MicrosporidiaDB:AEWD_060700"/>
<dbReference type="InterPro" id="IPR054734">
    <property type="entry name" value="PqqF-like_C_4"/>
</dbReference>
<keyword evidence="7" id="KW-0482">Metalloprotease</keyword>
<dbReference type="SUPFAM" id="SSF63411">
    <property type="entry name" value="LuxS/MPP-like metallohydrolase"/>
    <property type="match status" value="4"/>
</dbReference>
<dbReference type="Gene3D" id="3.30.830.10">
    <property type="entry name" value="Metalloenzyme, LuxS/M16 peptidase-like"/>
    <property type="match status" value="4"/>
</dbReference>
<dbReference type="GO" id="GO:0004222">
    <property type="term" value="F:metalloendopeptidase activity"/>
    <property type="evidence" value="ECO:0007669"/>
    <property type="project" value="InterPro"/>
</dbReference>
<evidence type="ECO:0000256" key="6">
    <source>
        <dbReference type="ARBA" id="ARBA00022833"/>
    </source>
</evidence>
<dbReference type="GO" id="GO:0046872">
    <property type="term" value="F:metal ion binding"/>
    <property type="evidence" value="ECO:0007669"/>
    <property type="project" value="UniProtKB-KW"/>
</dbReference>
<dbReference type="InterPro" id="IPR001431">
    <property type="entry name" value="Pept_M16_Zn_BS"/>
</dbReference>
<keyword evidence="9" id="KW-0175">Coiled coil</keyword>
<dbReference type="VEuPathDB" id="MicrosporidiaDB:AEWR_060680"/>
<dbReference type="VEuPathDB" id="MicrosporidiaDB:M970_060680"/>
<dbReference type="Pfam" id="PF22456">
    <property type="entry name" value="PqqF-like_C_4"/>
    <property type="match status" value="1"/>
</dbReference>
<dbReference type="Pfam" id="PF00675">
    <property type="entry name" value="Peptidase_M16"/>
    <property type="match status" value="1"/>
</dbReference>
<dbReference type="PANTHER" id="PTHR43690">
    <property type="entry name" value="NARDILYSIN"/>
    <property type="match status" value="1"/>
</dbReference>
<reference evidence="14" key="1">
    <citation type="journal article" date="2013" name="Eukaryot. Cell">
        <title>Extremely Reduced Levels of Heterozygosity in the Vertebrate Pathogen Encephalitozoon cuniculi.</title>
        <authorList>
            <person name="Selman M."/>
            <person name="Sak B."/>
            <person name="Kvac M."/>
            <person name="Farinelli L."/>
            <person name="Weiss L.M."/>
            <person name="Corradi N."/>
        </authorList>
    </citation>
    <scope>NUCLEOTIDE SEQUENCE</scope>
</reference>
<keyword evidence="6" id="KW-0862">Zinc</keyword>
<accession>M1K959</accession>
<evidence type="ECO:0000256" key="7">
    <source>
        <dbReference type="ARBA" id="ARBA00023049"/>
    </source>
</evidence>
<dbReference type="AlphaFoldDB" id="M1K959"/>
<dbReference type="Pfam" id="PF05193">
    <property type="entry name" value="Peptidase_M16_C"/>
    <property type="match status" value="1"/>
</dbReference>
<name>M1K959_ENCCN</name>
<dbReference type="InterPro" id="IPR011249">
    <property type="entry name" value="Metalloenz_LuxS/M16"/>
</dbReference>
<evidence type="ECO:0000256" key="8">
    <source>
        <dbReference type="RuleBase" id="RU004447"/>
    </source>
</evidence>
<evidence type="ECO:0000259" key="13">
    <source>
        <dbReference type="Pfam" id="PF22456"/>
    </source>
</evidence>
<dbReference type="VEuPathDB" id="MicrosporidiaDB:ECU06_0750"/>
<evidence type="ECO:0000256" key="5">
    <source>
        <dbReference type="ARBA" id="ARBA00022801"/>
    </source>
</evidence>
<comment type="similarity">
    <text evidence="2 8">Belongs to the peptidase M16 family.</text>
</comment>
<evidence type="ECO:0000256" key="1">
    <source>
        <dbReference type="ARBA" id="ARBA00001947"/>
    </source>
</evidence>
<evidence type="ECO:0000256" key="2">
    <source>
        <dbReference type="ARBA" id="ARBA00007261"/>
    </source>
</evidence>
<evidence type="ECO:0000259" key="11">
    <source>
        <dbReference type="Pfam" id="PF05193"/>
    </source>
</evidence>
<dbReference type="GO" id="GO:0005737">
    <property type="term" value="C:cytoplasm"/>
    <property type="evidence" value="ECO:0007669"/>
    <property type="project" value="UniProtKB-ARBA"/>
</dbReference>
<evidence type="ECO:0000256" key="4">
    <source>
        <dbReference type="ARBA" id="ARBA00022723"/>
    </source>
</evidence>
<feature type="domain" description="Coenzyme PQQ synthesis protein F-like C-terminal lobe" evidence="13">
    <location>
        <begin position="739"/>
        <end position="837"/>
    </location>
</feature>
<dbReference type="PANTHER" id="PTHR43690:SF18">
    <property type="entry name" value="INSULIN-DEGRADING ENZYME-RELATED"/>
    <property type="match status" value="1"/>
</dbReference>
<dbReference type="InterPro" id="IPR007863">
    <property type="entry name" value="Peptidase_M16_C"/>
</dbReference>
<evidence type="ECO:0000259" key="12">
    <source>
        <dbReference type="Pfam" id="PF16187"/>
    </source>
</evidence>
<dbReference type="InterPro" id="IPR032632">
    <property type="entry name" value="Peptidase_M16_M"/>
</dbReference>
<evidence type="ECO:0000313" key="14">
    <source>
        <dbReference type="EMBL" id="AGE95645.1"/>
    </source>
</evidence>
<dbReference type="InterPro" id="IPR011765">
    <property type="entry name" value="Pept_M16_N"/>
</dbReference>
<keyword evidence="3 14" id="KW-0645">Protease</keyword>
<comment type="cofactor">
    <cofactor evidence="1">
        <name>Zn(2+)</name>
        <dbReference type="ChEBI" id="CHEBI:29105"/>
    </cofactor>
</comment>
<dbReference type="PROSITE" id="PS00143">
    <property type="entry name" value="INSULINASE"/>
    <property type="match status" value="1"/>
</dbReference>
<dbReference type="GO" id="GO:0006508">
    <property type="term" value="P:proteolysis"/>
    <property type="evidence" value="ECO:0007669"/>
    <property type="project" value="UniProtKB-KW"/>
</dbReference>
<evidence type="ECO:0000256" key="9">
    <source>
        <dbReference type="SAM" id="Coils"/>
    </source>
</evidence>
<feature type="domain" description="Peptidase M16 C-terminal" evidence="11">
    <location>
        <begin position="196"/>
        <end position="364"/>
    </location>
</feature>
<feature type="domain" description="Peptidase M16 middle/third" evidence="12">
    <location>
        <begin position="384"/>
        <end position="644"/>
    </location>
</feature>
<protein>
    <submittedName>
        <fullName evidence="14">Zinc protease</fullName>
    </submittedName>
</protein>
<organism evidence="14">
    <name type="scientific">Encephalitozoon cuniculi</name>
    <name type="common">Microsporidian parasite</name>
    <dbReference type="NCBI Taxonomy" id="6035"/>
    <lineage>
        <taxon>Eukaryota</taxon>
        <taxon>Fungi</taxon>
        <taxon>Fungi incertae sedis</taxon>
        <taxon>Microsporidia</taxon>
        <taxon>Unikaryonidae</taxon>
        <taxon>Encephalitozoon</taxon>
    </lineage>
</organism>
<proteinExistence type="inferred from homology"/>